<dbReference type="PANTHER" id="PTHR33048:SF165">
    <property type="entry name" value="INTEGRAL MEMBRANE PROTEIN"/>
    <property type="match status" value="1"/>
</dbReference>
<organism evidence="8">
    <name type="scientific">Rosellinia necatrix</name>
    <name type="common">White root-rot fungus</name>
    <dbReference type="NCBI Taxonomy" id="77044"/>
    <lineage>
        <taxon>Eukaryota</taxon>
        <taxon>Fungi</taxon>
        <taxon>Dikarya</taxon>
        <taxon>Ascomycota</taxon>
        <taxon>Pezizomycotina</taxon>
        <taxon>Sordariomycetes</taxon>
        <taxon>Xylariomycetidae</taxon>
        <taxon>Xylariales</taxon>
        <taxon>Xylariaceae</taxon>
        <taxon>Rosellinia</taxon>
    </lineage>
</organism>
<dbReference type="Pfam" id="PF20684">
    <property type="entry name" value="Fung_rhodopsin"/>
    <property type="match status" value="1"/>
</dbReference>
<keyword evidence="9" id="KW-1185">Reference proteome</keyword>
<dbReference type="InterPro" id="IPR052337">
    <property type="entry name" value="SAT4-like"/>
</dbReference>
<keyword evidence="4 6" id="KW-0472">Membrane</keyword>
<gene>
    <name evidence="8" type="ORF">SAMD00023353_0403410</name>
</gene>
<accession>A0A1S7UJ77</accession>
<name>A0A1S7UJ77_ROSNE</name>
<dbReference type="STRING" id="77044.A0A1S7UJ77"/>
<feature type="transmembrane region" description="Helical" evidence="6">
    <location>
        <begin position="66"/>
        <end position="83"/>
    </location>
</feature>
<protein>
    <submittedName>
        <fullName evidence="8">Putative integral membrane protein</fullName>
    </submittedName>
</protein>
<evidence type="ECO:0000256" key="4">
    <source>
        <dbReference type="ARBA" id="ARBA00023136"/>
    </source>
</evidence>
<evidence type="ECO:0000256" key="2">
    <source>
        <dbReference type="ARBA" id="ARBA00022692"/>
    </source>
</evidence>
<dbReference type="EMBL" id="DF977449">
    <property type="protein sequence ID" value="GAP83311.2"/>
    <property type="molecule type" value="Genomic_DNA"/>
</dbReference>
<dbReference type="GO" id="GO:0016020">
    <property type="term" value="C:membrane"/>
    <property type="evidence" value="ECO:0007669"/>
    <property type="project" value="UniProtKB-SubCell"/>
</dbReference>
<proteinExistence type="inferred from homology"/>
<reference evidence="8" key="1">
    <citation type="submission" date="2016-03" db="EMBL/GenBank/DDBJ databases">
        <title>Draft genome sequence of Rosellinia necatrix.</title>
        <authorList>
            <person name="Kanematsu S."/>
        </authorList>
    </citation>
    <scope>NUCLEOTIDE SEQUENCE [LARGE SCALE GENOMIC DNA]</scope>
    <source>
        <strain evidence="8">W97</strain>
    </source>
</reference>
<dbReference type="AlphaFoldDB" id="A0A1S7UJ77"/>
<feature type="transmembrane region" description="Helical" evidence="6">
    <location>
        <begin position="12"/>
        <end position="32"/>
    </location>
</feature>
<sequence>MGMAAKRWHLCFLWGLSVILILLNILAIVLIIRLCDPPQKQWEPSIPGTCLNPIILEYAGLVQSSYNALMDIVVAIFPALFITKLSVSRKTKIGLSLLMGGGVFAAGATVVKVYLLKDIDKLSDITWYWAPISLWYTAEVRILQLCLIQEQSWFATAITNLL</sequence>
<keyword evidence="2 6" id="KW-0812">Transmembrane</keyword>
<dbReference type="OMA" id="AVIRTYC"/>
<evidence type="ECO:0000256" key="3">
    <source>
        <dbReference type="ARBA" id="ARBA00022989"/>
    </source>
</evidence>
<evidence type="ECO:0000256" key="1">
    <source>
        <dbReference type="ARBA" id="ARBA00004141"/>
    </source>
</evidence>
<dbReference type="OrthoDB" id="3923077at2759"/>
<feature type="transmembrane region" description="Helical" evidence="6">
    <location>
        <begin position="95"/>
        <end position="115"/>
    </location>
</feature>
<evidence type="ECO:0000313" key="8">
    <source>
        <dbReference type="EMBL" id="GAP83311.2"/>
    </source>
</evidence>
<feature type="domain" description="Rhodopsin" evidence="7">
    <location>
        <begin position="6"/>
        <end position="146"/>
    </location>
</feature>
<keyword evidence="3 6" id="KW-1133">Transmembrane helix</keyword>
<comment type="subcellular location">
    <subcellularLocation>
        <location evidence="1">Membrane</location>
        <topology evidence="1">Multi-pass membrane protein</topology>
    </subcellularLocation>
</comment>
<dbReference type="PANTHER" id="PTHR33048">
    <property type="entry name" value="PTH11-LIKE INTEGRAL MEMBRANE PROTEIN (AFU_ORTHOLOGUE AFUA_5G11245)"/>
    <property type="match status" value="1"/>
</dbReference>
<comment type="similarity">
    <text evidence="5">Belongs to the SAT4 family.</text>
</comment>
<dbReference type="InterPro" id="IPR049326">
    <property type="entry name" value="Rhodopsin_dom_fungi"/>
</dbReference>
<evidence type="ECO:0000256" key="5">
    <source>
        <dbReference type="ARBA" id="ARBA00038359"/>
    </source>
</evidence>
<evidence type="ECO:0000259" key="7">
    <source>
        <dbReference type="Pfam" id="PF20684"/>
    </source>
</evidence>
<evidence type="ECO:0000313" key="9">
    <source>
        <dbReference type="Proteomes" id="UP000054516"/>
    </source>
</evidence>
<dbReference type="Proteomes" id="UP000054516">
    <property type="component" value="Unassembled WGS sequence"/>
</dbReference>
<evidence type="ECO:0000256" key="6">
    <source>
        <dbReference type="SAM" id="Phobius"/>
    </source>
</evidence>